<dbReference type="InterPro" id="IPR018253">
    <property type="entry name" value="DnaJ_domain_CS"/>
</dbReference>
<dbReference type="Gene3D" id="1.10.287.110">
    <property type="entry name" value="DnaJ domain"/>
    <property type="match status" value="1"/>
</dbReference>
<evidence type="ECO:0000256" key="3">
    <source>
        <dbReference type="ARBA" id="ARBA00041533"/>
    </source>
</evidence>
<dbReference type="PANTHER" id="PTHR44360:SF1">
    <property type="entry name" value="DNAJ HOMOLOG SUBFAMILY B MEMBER 9"/>
    <property type="match status" value="1"/>
</dbReference>
<feature type="non-terminal residue" evidence="7">
    <location>
        <position position="124"/>
    </location>
</feature>
<comment type="subunit">
    <text evidence="5">Interacts with HSPA5/BiP; interaction is direct. Interacts with ERN1/IRE1 (via the luminal region). Interacts with DERL1.</text>
</comment>
<evidence type="ECO:0000313" key="7">
    <source>
        <dbReference type="EMBL" id="GMR35929.1"/>
    </source>
</evidence>
<feature type="domain" description="J" evidence="6">
    <location>
        <begin position="7"/>
        <end position="71"/>
    </location>
</feature>
<dbReference type="PROSITE" id="PS00636">
    <property type="entry name" value="DNAJ_1"/>
    <property type="match status" value="1"/>
</dbReference>
<organism evidence="7 8">
    <name type="scientific">Pristionchus mayeri</name>
    <dbReference type="NCBI Taxonomy" id="1317129"/>
    <lineage>
        <taxon>Eukaryota</taxon>
        <taxon>Metazoa</taxon>
        <taxon>Ecdysozoa</taxon>
        <taxon>Nematoda</taxon>
        <taxon>Chromadorea</taxon>
        <taxon>Rhabditida</taxon>
        <taxon>Rhabditina</taxon>
        <taxon>Diplogasteromorpha</taxon>
        <taxon>Diplogasteroidea</taxon>
        <taxon>Neodiplogasteridae</taxon>
        <taxon>Pristionchus</taxon>
    </lineage>
</organism>
<dbReference type="GO" id="GO:0051087">
    <property type="term" value="F:protein-folding chaperone binding"/>
    <property type="evidence" value="ECO:0007669"/>
    <property type="project" value="TreeGrafter"/>
</dbReference>
<dbReference type="Proteomes" id="UP001328107">
    <property type="component" value="Unassembled WGS sequence"/>
</dbReference>
<dbReference type="EMBL" id="BTRK01000002">
    <property type="protein sequence ID" value="GMR35929.1"/>
    <property type="molecule type" value="Genomic_DNA"/>
</dbReference>
<dbReference type="InterPro" id="IPR051948">
    <property type="entry name" value="Hsp70_co-chaperone_J-domain"/>
</dbReference>
<dbReference type="InterPro" id="IPR001623">
    <property type="entry name" value="DnaJ_domain"/>
</dbReference>
<keyword evidence="1" id="KW-0143">Chaperone</keyword>
<reference evidence="8" key="1">
    <citation type="submission" date="2022-10" db="EMBL/GenBank/DDBJ databases">
        <title>Genome assembly of Pristionchus species.</title>
        <authorList>
            <person name="Yoshida K."/>
            <person name="Sommer R.J."/>
        </authorList>
    </citation>
    <scope>NUCLEOTIDE SEQUENCE [LARGE SCALE GENOMIC DNA]</scope>
    <source>
        <strain evidence="8">RS5460</strain>
    </source>
</reference>
<keyword evidence="8" id="KW-1185">Reference proteome</keyword>
<evidence type="ECO:0000313" key="8">
    <source>
        <dbReference type="Proteomes" id="UP001328107"/>
    </source>
</evidence>
<evidence type="ECO:0000259" key="6">
    <source>
        <dbReference type="PROSITE" id="PS50076"/>
    </source>
</evidence>
<comment type="caution">
    <text evidence="7">The sequence shown here is derived from an EMBL/GenBank/DDBJ whole genome shotgun (WGS) entry which is preliminary data.</text>
</comment>
<feature type="non-terminal residue" evidence="7">
    <location>
        <position position="1"/>
    </location>
</feature>
<evidence type="ECO:0000256" key="4">
    <source>
        <dbReference type="ARBA" id="ARBA00045428"/>
    </source>
</evidence>
<dbReference type="InterPro" id="IPR036869">
    <property type="entry name" value="J_dom_sf"/>
</dbReference>
<dbReference type="AlphaFoldDB" id="A0AAN5CBD8"/>
<dbReference type="GO" id="GO:0036503">
    <property type="term" value="P:ERAD pathway"/>
    <property type="evidence" value="ECO:0007669"/>
    <property type="project" value="TreeGrafter"/>
</dbReference>
<accession>A0AAN5CBD8</accession>
<sequence>SAEGEKNYYEVLGLAKAATPEEIKKAYRSLALRYHPDKNREAEAEAKFKEIAEAFEVLSDEESRKKYDEQERGTTFGDFHFGFHMGPMSMFKDYFQGESLFKGKMPMPKNPAPKSMFFDFMPSD</sequence>
<dbReference type="PROSITE" id="PS50076">
    <property type="entry name" value="DNAJ_2"/>
    <property type="match status" value="1"/>
</dbReference>
<dbReference type="GO" id="GO:0005783">
    <property type="term" value="C:endoplasmic reticulum"/>
    <property type="evidence" value="ECO:0007669"/>
    <property type="project" value="TreeGrafter"/>
</dbReference>
<gene>
    <name evidence="7" type="ORF">PMAYCL1PPCAC_06124</name>
</gene>
<evidence type="ECO:0000256" key="5">
    <source>
        <dbReference type="ARBA" id="ARBA00046365"/>
    </source>
</evidence>
<evidence type="ECO:0000256" key="2">
    <source>
        <dbReference type="ARBA" id="ARBA00040158"/>
    </source>
</evidence>
<dbReference type="GO" id="GO:0051787">
    <property type="term" value="F:misfolded protein binding"/>
    <property type="evidence" value="ECO:0007669"/>
    <property type="project" value="TreeGrafter"/>
</dbReference>
<dbReference type="PRINTS" id="PR00625">
    <property type="entry name" value="JDOMAIN"/>
</dbReference>
<dbReference type="PANTHER" id="PTHR44360">
    <property type="entry name" value="DNAJ HOMOLOG SUBFAMILY B MEMBER 9"/>
    <property type="match status" value="1"/>
</dbReference>
<dbReference type="CDD" id="cd06257">
    <property type="entry name" value="DnaJ"/>
    <property type="match status" value="1"/>
</dbReference>
<evidence type="ECO:0000256" key="1">
    <source>
        <dbReference type="ARBA" id="ARBA00023186"/>
    </source>
</evidence>
<dbReference type="SUPFAM" id="SSF46565">
    <property type="entry name" value="Chaperone J-domain"/>
    <property type="match status" value="1"/>
</dbReference>
<proteinExistence type="predicted"/>
<protein>
    <recommendedName>
        <fullName evidence="2">DnaJ homolog subfamily B member 9</fullName>
    </recommendedName>
    <alternativeName>
        <fullName evidence="3">Endoplasmic reticulum DNA J domain-containing protein 4</fullName>
    </alternativeName>
</protein>
<dbReference type="Pfam" id="PF00226">
    <property type="entry name" value="DnaJ"/>
    <property type="match status" value="1"/>
</dbReference>
<comment type="function">
    <text evidence="4">Co-chaperone for Hsp70 protein HSPA5/BiP that acts as a key repressor of the ERN1/IRE1-mediated unfolded protein response (UPR). J domain-containing co-chaperones stimulate the ATPase activity of Hsp70 proteins and are required for efficient substrate recognition by Hsp70 proteins. In the unstressed endoplasmic reticulum, interacts with the luminal region of ERN1/IRE1 and selectively recruits HSPA5/BiP: HSPA5/BiP disrupts the dimerization of the active ERN1/IRE1 luminal region, thereby inactivating ERN1/IRE1. Also involved in endoplasmic reticulum-associated degradation (ERAD) of misfolded proteins. Required for survival of B-cell progenitors and normal antibody production.</text>
</comment>
<dbReference type="SMART" id="SM00271">
    <property type="entry name" value="DnaJ"/>
    <property type="match status" value="1"/>
</dbReference>
<name>A0AAN5CBD8_9BILA</name>